<dbReference type="RefSeq" id="WP_091645053.1">
    <property type="nucleotide sequence ID" value="NZ_FOEG01000007.1"/>
</dbReference>
<evidence type="ECO:0000313" key="3">
    <source>
        <dbReference type="Proteomes" id="UP000199657"/>
    </source>
</evidence>
<name>A0A1H8UKC1_9GAMM</name>
<organism evidence="2 3">
    <name type="scientific">Aquisalimonas asiatica</name>
    <dbReference type="NCBI Taxonomy" id="406100"/>
    <lineage>
        <taxon>Bacteria</taxon>
        <taxon>Pseudomonadati</taxon>
        <taxon>Pseudomonadota</taxon>
        <taxon>Gammaproteobacteria</taxon>
        <taxon>Chromatiales</taxon>
        <taxon>Ectothiorhodospiraceae</taxon>
        <taxon>Aquisalimonas</taxon>
    </lineage>
</organism>
<reference evidence="2 3" key="1">
    <citation type="submission" date="2016-10" db="EMBL/GenBank/DDBJ databases">
        <authorList>
            <person name="de Groot N.N."/>
        </authorList>
    </citation>
    <scope>NUCLEOTIDE SEQUENCE [LARGE SCALE GENOMIC DNA]</scope>
    <source>
        <strain evidence="2 3">CGMCC 1.6291</strain>
    </source>
</reference>
<dbReference type="STRING" id="406100.SAMN04488052_10748"/>
<feature type="transmembrane region" description="Helical" evidence="1">
    <location>
        <begin position="12"/>
        <end position="33"/>
    </location>
</feature>
<dbReference type="Proteomes" id="UP000199657">
    <property type="component" value="Unassembled WGS sequence"/>
</dbReference>
<protein>
    <submittedName>
        <fullName evidence="2">Uncharacterized protein</fullName>
    </submittedName>
</protein>
<keyword evidence="1" id="KW-1133">Transmembrane helix</keyword>
<evidence type="ECO:0000313" key="2">
    <source>
        <dbReference type="EMBL" id="SEP03690.1"/>
    </source>
</evidence>
<keyword evidence="3" id="KW-1185">Reference proteome</keyword>
<proteinExistence type="predicted"/>
<accession>A0A1H8UKC1</accession>
<evidence type="ECO:0000256" key="1">
    <source>
        <dbReference type="SAM" id="Phobius"/>
    </source>
</evidence>
<feature type="transmembrane region" description="Helical" evidence="1">
    <location>
        <begin position="39"/>
        <end position="57"/>
    </location>
</feature>
<sequence length="65" mass="7218">MAQLQETGPGGYSVLLFLLGLLLLASPFTIWWMSVGAPWYTVWVIWALLIALSALIAHRLGHHDT</sequence>
<gene>
    <name evidence="2" type="ORF">SAMN04488052_10748</name>
</gene>
<keyword evidence="1" id="KW-0812">Transmembrane</keyword>
<dbReference type="EMBL" id="FOEG01000007">
    <property type="protein sequence ID" value="SEP03690.1"/>
    <property type="molecule type" value="Genomic_DNA"/>
</dbReference>
<keyword evidence="1" id="KW-0472">Membrane</keyword>
<dbReference type="AlphaFoldDB" id="A0A1H8UKC1"/>